<keyword evidence="3" id="KW-1185">Reference proteome</keyword>
<gene>
    <name evidence="2" type="ORF">DX912_16595</name>
</gene>
<sequence length="116" mass="13197">MRAIAVEQNMRKETSGQSRTMPMSRQAAIKLIDLLATSDEFRAVFIRDPRTALETWQFDDETIRGSWWECTMGITQLAHKEVISAAKEEILSMLLAGLDQTTPQLDSGLKSRRLKQ</sequence>
<comment type="caution">
    <text evidence="2">The sequence shown here is derived from an EMBL/GenBank/DDBJ whole genome shotgun (WGS) entry which is preliminary data.</text>
</comment>
<organism evidence="2 3">
    <name type="scientific">Lysobacter soli</name>
    <dbReference type="NCBI Taxonomy" id="453783"/>
    <lineage>
        <taxon>Bacteria</taxon>
        <taxon>Pseudomonadati</taxon>
        <taxon>Pseudomonadota</taxon>
        <taxon>Gammaproteobacteria</taxon>
        <taxon>Lysobacterales</taxon>
        <taxon>Lysobacteraceae</taxon>
        <taxon>Lysobacter</taxon>
    </lineage>
</organism>
<feature type="region of interest" description="Disordered" evidence="1">
    <location>
        <begin position="1"/>
        <end position="22"/>
    </location>
</feature>
<protein>
    <submittedName>
        <fullName evidence="2">Putative modified peptide</fullName>
    </submittedName>
</protein>
<dbReference type="Proteomes" id="UP000256829">
    <property type="component" value="Unassembled WGS sequence"/>
</dbReference>
<dbReference type="RefSeq" id="WP_115844348.1">
    <property type="nucleotide sequence ID" value="NZ_CP183976.1"/>
</dbReference>
<accession>A0A3D8V843</accession>
<dbReference type="EMBL" id="QTJR01000016">
    <property type="protein sequence ID" value="RDY65590.1"/>
    <property type="molecule type" value="Genomic_DNA"/>
</dbReference>
<evidence type="ECO:0000313" key="2">
    <source>
        <dbReference type="EMBL" id="RDY65590.1"/>
    </source>
</evidence>
<name>A0A3D8V843_9GAMM</name>
<reference evidence="2 3" key="1">
    <citation type="submission" date="2018-08" db="EMBL/GenBank/DDBJ databases">
        <title>Lysobacter soli KCTC 22011, whole genome shotgun sequence.</title>
        <authorList>
            <person name="Zhang X."/>
            <person name="Feng G."/>
            <person name="Zhu H."/>
        </authorList>
    </citation>
    <scope>NUCLEOTIDE SEQUENCE [LARGE SCALE GENOMIC DNA]</scope>
    <source>
        <strain evidence="2 3">KCTC 22011</strain>
    </source>
</reference>
<evidence type="ECO:0000313" key="3">
    <source>
        <dbReference type="Proteomes" id="UP000256829"/>
    </source>
</evidence>
<dbReference type="NCBIfam" id="TIGR04509">
    <property type="entry name" value="mod_pep_NH_fam"/>
    <property type="match status" value="1"/>
</dbReference>
<evidence type="ECO:0000256" key="1">
    <source>
        <dbReference type="SAM" id="MobiDB-lite"/>
    </source>
</evidence>
<dbReference type="AlphaFoldDB" id="A0A3D8V843"/>
<proteinExistence type="predicted"/>
<dbReference type="InterPro" id="IPR030976">
    <property type="entry name" value="Mod_pep_NH_fam"/>
</dbReference>